<keyword evidence="1" id="KW-0732">Signal</keyword>
<dbReference type="SUPFAM" id="SSF56935">
    <property type="entry name" value="Porins"/>
    <property type="match status" value="1"/>
</dbReference>
<dbReference type="Proteomes" id="UP000295390">
    <property type="component" value="Unassembled WGS sequence"/>
</dbReference>
<name>A0A4R6TI29_9FLAO</name>
<evidence type="ECO:0000256" key="1">
    <source>
        <dbReference type="SAM" id="SignalP"/>
    </source>
</evidence>
<feature type="signal peptide" evidence="1">
    <location>
        <begin position="1"/>
        <end position="18"/>
    </location>
</feature>
<dbReference type="AlphaFoldDB" id="A0A4R6TI29"/>
<protein>
    <submittedName>
        <fullName evidence="2">Phosphate-selective porin O/P</fullName>
    </submittedName>
</protein>
<accession>A0A4R6TI29</accession>
<dbReference type="Gene3D" id="2.40.160.10">
    <property type="entry name" value="Porin"/>
    <property type="match status" value="1"/>
</dbReference>
<dbReference type="RefSeq" id="WP_133534303.1">
    <property type="nucleotide sequence ID" value="NZ_SNYH01000001.1"/>
</dbReference>
<gene>
    <name evidence="2" type="ORF">DFQ07_0071</name>
</gene>
<organism evidence="2 3">
    <name type="scientific">Tenacibaculum caenipelagi</name>
    <dbReference type="NCBI Taxonomy" id="1325435"/>
    <lineage>
        <taxon>Bacteria</taxon>
        <taxon>Pseudomonadati</taxon>
        <taxon>Bacteroidota</taxon>
        <taxon>Flavobacteriia</taxon>
        <taxon>Flavobacteriales</taxon>
        <taxon>Flavobacteriaceae</taxon>
        <taxon>Tenacibaculum</taxon>
    </lineage>
</organism>
<dbReference type="InterPro" id="IPR023614">
    <property type="entry name" value="Porin_dom_sf"/>
</dbReference>
<keyword evidence="3" id="KW-1185">Reference proteome</keyword>
<dbReference type="OrthoDB" id="9768080at2"/>
<feature type="chain" id="PRO_5020441103" evidence="1">
    <location>
        <begin position="19"/>
        <end position="399"/>
    </location>
</feature>
<reference evidence="2 3" key="1">
    <citation type="submission" date="2019-03" db="EMBL/GenBank/DDBJ databases">
        <title>Genomic Encyclopedia of Type Strains, Phase III (KMG-III): the genomes of soil and plant-associated and newly described type strains.</title>
        <authorList>
            <person name="Whitman W."/>
        </authorList>
    </citation>
    <scope>NUCLEOTIDE SEQUENCE [LARGE SCALE GENOMIC DNA]</scope>
    <source>
        <strain evidence="2 3">CECT 8283</strain>
    </source>
</reference>
<proteinExistence type="predicted"/>
<sequence>MKKIFFGLLAGASLFASAQTAQRDSIPTNPQTQQNAAQRILSSNLNQQGLTVGGYAEAHLNRATGENAKLDVHRLVMLFGYKFNERTQFVTEIEFEHVKEVYVEQAFLQYTVADNVNLRAGLMLVPMGIVNEYHEPTTFNGVERPSMDKSIIPSTWRELGLGVSGKWDAASLRYQAYMFNGFNSGTYNPDAVDVADRFTAKLGGKDGLRGGRQKGAESMMNNINFAGKLDYYGLPGLRLGLSGYFGRTQSDNAIEDMEGADVGIAMVGLDARYAYQGFTARGQFIHANISDAKEYNALYSADLGSALQGWYLEAAYNLLPIDKKQQLFAFARYEDYNTHASVAEGTVKNLKYDRDEWTFGLTYKVAPGAAFKADYQFKNNAAAGSTTTKQLNLGFGVWF</sequence>
<comment type="caution">
    <text evidence="2">The sequence shown here is derived from an EMBL/GenBank/DDBJ whole genome shotgun (WGS) entry which is preliminary data.</text>
</comment>
<evidence type="ECO:0000313" key="3">
    <source>
        <dbReference type="Proteomes" id="UP000295390"/>
    </source>
</evidence>
<dbReference type="EMBL" id="SNYH01000001">
    <property type="protein sequence ID" value="TDQ29751.1"/>
    <property type="molecule type" value="Genomic_DNA"/>
</dbReference>
<evidence type="ECO:0000313" key="2">
    <source>
        <dbReference type="EMBL" id="TDQ29751.1"/>
    </source>
</evidence>